<reference evidence="3 4" key="2">
    <citation type="submission" date="2019-01" db="EMBL/GenBank/DDBJ databases">
        <title>The decoding of complex shrimp genome reveals the adaptation for benthos swimmer, frequently molting mechanism and breeding impact on genome.</title>
        <authorList>
            <person name="Sun Y."/>
            <person name="Gao Y."/>
            <person name="Yu Y."/>
        </authorList>
    </citation>
    <scope>NUCLEOTIDE SEQUENCE [LARGE SCALE GENOMIC DNA]</scope>
    <source>
        <tissue evidence="3">Muscle</tissue>
    </source>
</reference>
<dbReference type="EMBL" id="QCYY01003332">
    <property type="protein sequence ID" value="ROT64068.1"/>
    <property type="molecule type" value="Genomic_DNA"/>
</dbReference>
<feature type="transmembrane region" description="Helical" evidence="2">
    <location>
        <begin position="76"/>
        <end position="97"/>
    </location>
</feature>
<evidence type="ECO:0000313" key="4">
    <source>
        <dbReference type="Proteomes" id="UP000283509"/>
    </source>
</evidence>
<reference evidence="3 4" key="1">
    <citation type="submission" date="2018-04" db="EMBL/GenBank/DDBJ databases">
        <authorList>
            <person name="Zhang X."/>
            <person name="Yuan J."/>
            <person name="Li F."/>
            <person name="Xiang J."/>
        </authorList>
    </citation>
    <scope>NUCLEOTIDE SEQUENCE [LARGE SCALE GENOMIC DNA]</scope>
    <source>
        <tissue evidence="3">Muscle</tissue>
    </source>
</reference>
<sequence length="390" mass="43427">MDIISGQDFLRNYGQLISPSFPPSSLHLPLLPSFLPSFLSISSFSLYFSSFLPFLLSISFFLPPSLLFFLPSFPHILPFFLSALPSFLPAPSSLFISTFFLHRFLLPSFLPTLPLFSLSLPLPFFSESSEDFLGLPQLRRTHLSLFSLHISLPLYVSSFLPSLSMVSSFLPSLRFFSFLPFFPPFPSFFLPSFLSSRPLSLFSLSLPHFPSSPRVQKISSFPRNYEEPISPSPSLFYSSSLSPFFFLHSSLLPSPFPPSLPLFPLSSLSPTSFLPDLPPSFLSLSPLPSLLPTPSFLSLPLFPSSPRVQKISSVPRNYEEPEGALAESCSRQEIETDGRSRLRRPPRSQQKTESATLGEPSLVFVEASHWRRNSGILSFSVAHASAAKDG</sequence>
<feature type="compositionally biased region" description="Basic and acidic residues" evidence="1">
    <location>
        <begin position="330"/>
        <end position="340"/>
    </location>
</feature>
<keyword evidence="2" id="KW-1133">Transmembrane helix</keyword>
<evidence type="ECO:0000256" key="1">
    <source>
        <dbReference type="SAM" id="MobiDB-lite"/>
    </source>
</evidence>
<protein>
    <submittedName>
        <fullName evidence="3">Uncharacterized protein</fullName>
    </submittedName>
</protein>
<proteinExistence type="predicted"/>
<keyword evidence="4" id="KW-1185">Reference proteome</keyword>
<feature type="transmembrane region" description="Helical" evidence="2">
    <location>
        <begin position="104"/>
        <end position="125"/>
    </location>
</feature>
<feature type="region of interest" description="Disordered" evidence="1">
    <location>
        <begin position="313"/>
        <end position="358"/>
    </location>
</feature>
<keyword evidence="2" id="KW-0472">Membrane</keyword>
<dbReference type="AlphaFoldDB" id="A0A423SII2"/>
<comment type="caution">
    <text evidence="3">The sequence shown here is derived from an EMBL/GenBank/DDBJ whole genome shotgun (WGS) entry which is preliminary data.</text>
</comment>
<gene>
    <name evidence="3" type="ORF">C7M84_018011</name>
</gene>
<organism evidence="3 4">
    <name type="scientific">Penaeus vannamei</name>
    <name type="common">Whiteleg shrimp</name>
    <name type="synonym">Litopenaeus vannamei</name>
    <dbReference type="NCBI Taxonomy" id="6689"/>
    <lineage>
        <taxon>Eukaryota</taxon>
        <taxon>Metazoa</taxon>
        <taxon>Ecdysozoa</taxon>
        <taxon>Arthropoda</taxon>
        <taxon>Crustacea</taxon>
        <taxon>Multicrustacea</taxon>
        <taxon>Malacostraca</taxon>
        <taxon>Eumalacostraca</taxon>
        <taxon>Eucarida</taxon>
        <taxon>Decapoda</taxon>
        <taxon>Dendrobranchiata</taxon>
        <taxon>Penaeoidea</taxon>
        <taxon>Penaeidae</taxon>
        <taxon>Penaeus</taxon>
    </lineage>
</organism>
<keyword evidence="2" id="KW-0812">Transmembrane</keyword>
<accession>A0A423SII2</accession>
<evidence type="ECO:0000256" key="2">
    <source>
        <dbReference type="SAM" id="Phobius"/>
    </source>
</evidence>
<feature type="transmembrane region" description="Helical" evidence="2">
    <location>
        <begin position="145"/>
        <end position="163"/>
    </location>
</feature>
<evidence type="ECO:0000313" key="3">
    <source>
        <dbReference type="EMBL" id="ROT64068.1"/>
    </source>
</evidence>
<name>A0A423SII2_PENVA</name>
<dbReference type="Proteomes" id="UP000283509">
    <property type="component" value="Unassembled WGS sequence"/>
</dbReference>